<organism evidence="1 2">
    <name type="scientific">Microbacterium panaciterrae</name>
    <dbReference type="NCBI Taxonomy" id="985759"/>
    <lineage>
        <taxon>Bacteria</taxon>
        <taxon>Bacillati</taxon>
        <taxon>Actinomycetota</taxon>
        <taxon>Actinomycetes</taxon>
        <taxon>Micrococcales</taxon>
        <taxon>Microbacteriaceae</taxon>
        <taxon>Microbacterium</taxon>
    </lineage>
</organism>
<evidence type="ECO:0000313" key="1">
    <source>
        <dbReference type="EMBL" id="GAA4492540.1"/>
    </source>
</evidence>
<name>A0ABP8PTI8_9MICO</name>
<keyword evidence="2" id="KW-1185">Reference proteome</keyword>
<reference evidence="2" key="1">
    <citation type="journal article" date="2019" name="Int. J. Syst. Evol. Microbiol.">
        <title>The Global Catalogue of Microorganisms (GCM) 10K type strain sequencing project: providing services to taxonomists for standard genome sequencing and annotation.</title>
        <authorList>
            <consortium name="The Broad Institute Genomics Platform"/>
            <consortium name="The Broad Institute Genome Sequencing Center for Infectious Disease"/>
            <person name="Wu L."/>
            <person name="Ma J."/>
        </authorList>
    </citation>
    <scope>NUCLEOTIDE SEQUENCE [LARGE SCALE GENOMIC DNA]</scope>
    <source>
        <strain evidence="2">JCM 17839</strain>
    </source>
</reference>
<gene>
    <name evidence="1" type="ORF">GCM10023171_37780</name>
</gene>
<accession>A0ABP8PTI8</accession>
<dbReference type="EMBL" id="BAABGP010000037">
    <property type="protein sequence ID" value="GAA4492540.1"/>
    <property type="molecule type" value="Genomic_DNA"/>
</dbReference>
<sequence>MPTKHPRTYITHTPQVAHALDVARTRWPEEGRESALILHLLDEGAKAVEQSENYAQEQRIARIRAIAGKHSDLYGKGYLEEIREGWPE</sequence>
<dbReference type="RefSeq" id="WP_345189074.1">
    <property type="nucleotide sequence ID" value="NZ_BAABGP010000037.1"/>
</dbReference>
<comment type="caution">
    <text evidence="1">The sequence shown here is derived from an EMBL/GenBank/DDBJ whole genome shotgun (WGS) entry which is preliminary data.</text>
</comment>
<proteinExistence type="predicted"/>
<dbReference type="Proteomes" id="UP001500731">
    <property type="component" value="Unassembled WGS sequence"/>
</dbReference>
<protein>
    <submittedName>
        <fullName evidence="1">Uncharacterized protein</fullName>
    </submittedName>
</protein>
<evidence type="ECO:0000313" key="2">
    <source>
        <dbReference type="Proteomes" id="UP001500731"/>
    </source>
</evidence>